<feature type="chain" id="PRO_5020685982" evidence="1">
    <location>
        <begin position="23"/>
        <end position="411"/>
    </location>
</feature>
<feature type="signal peptide" evidence="1">
    <location>
        <begin position="1"/>
        <end position="22"/>
    </location>
</feature>
<feature type="domain" description="DUF5013" evidence="2">
    <location>
        <begin position="239"/>
        <end position="385"/>
    </location>
</feature>
<evidence type="ECO:0000259" key="2">
    <source>
        <dbReference type="Pfam" id="PF16405"/>
    </source>
</evidence>
<accession>A0A4Q1CME9</accession>
<name>A0A4Q1CME9_9BACT</name>
<comment type="caution">
    <text evidence="3">The sequence shown here is derived from an EMBL/GenBank/DDBJ whole genome shotgun (WGS) entry which is preliminary data.</text>
</comment>
<dbReference type="EMBL" id="SDHW01000001">
    <property type="protein sequence ID" value="RXK62196.1"/>
    <property type="molecule type" value="Genomic_DNA"/>
</dbReference>
<dbReference type="OrthoDB" id="1043438at2"/>
<dbReference type="PROSITE" id="PS51257">
    <property type="entry name" value="PROKAR_LIPOPROTEIN"/>
    <property type="match status" value="1"/>
</dbReference>
<organism evidence="3 4">
    <name type="scientific">Lacibacter luteus</name>
    <dbReference type="NCBI Taxonomy" id="2508719"/>
    <lineage>
        <taxon>Bacteria</taxon>
        <taxon>Pseudomonadati</taxon>
        <taxon>Bacteroidota</taxon>
        <taxon>Chitinophagia</taxon>
        <taxon>Chitinophagales</taxon>
        <taxon>Chitinophagaceae</taxon>
        <taxon>Lacibacter</taxon>
    </lineage>
</organism>
<dbReference type="Proteomes" id="UP000290204">
    <property type="component" value="Unassembled WGS sequence"/>
</dbReference>
<sequence>MKKQYKKLSFIAMLVLVLAACSKWDGYKKYTEAGETIYSGKMDSVKTFPGKNRIKITGLLPADPKIVKCKIKWNDGKDSVMYDITKGIGIDSFSKIVAIPEGIYNFTIQTFDAVGNSSMKVNAAGTAYGAKYESGLSNRVVNRAELMPSGKAELAWDNLDAASGALGTWVRFTKVGDVVDSVFVPLTQTLTSIDNFKPGSSVVLRTLYLPKPTCIDTFSCQQQTVGVKYEITSQYLSNTGPGFQRATFDGRWGTLAAPWITNAAAKNKGGLYGGYSSDAGGVINWETWNNTPVTNGIVYQTTSSPLPAGKYVVSFDEYSELQANSTIYCVAAAGDAGIPVLANLSTALGYVGAYNGANIGATSPSATDTRSFTFTLSSPSVVSIGFLANIVGSGNPGSYIQIKRIQLFSTN</sequence>
<keyword evidence="4" id="KW-1185">Reference proteome</keyword>
<reference evidence="3 4" key="1">
    <citation type="submission" date="2019-01" db="EMBL/GenBank/DDBJ databases">
        <title>Lacibacter sp. strain TTM-7.</title>
        <authorList>
            <person name="Chen W.-M."/>
        </authorList>
    </citation>
    <scope>NUCLEOTIDE SEQUENCE [LARGE SCALE GENOMIC DNA]</scope>
    <source>
        <strain evidence="3 4">TTM-7</strain>
    </source>
</reference>
<dbReference type="Pfam" id="PF16389">
    <property type="entry name" value="DUF4998"/>
    <property type="match status" value="1"/>
</dbReference>
<dbReference type="RefSeq" id="WP_129129567.1">
    <property type="nucleotide sequence ID" value="NZ_SDHW01000001.1"/>
</dbReference>
<evidence type="ECO:0000256" key="1">
    <source>
        <dbReference type="SAM" id="SignalP"/>
    </source>
</evidence>
<dbReference type="Pfam" id="PF16405">
    <property type="entry name" value="DUF5013"/>
    <property type="match status" value="1"/>
</dbReference>
<keyword evidence="1" id="KW-0732">Signal</keyword>
<dbReference type="InterPro" id="IPR032181">
    <property type="entry name" value="DUF5013"/>
</dbReference>
<proteinExistence type="predicted"/>
<evidence type="ECO:0000313" key="3">
    <source>
        <dbReference type="EMBL" id="RXK62196.1"/>
    </source>
</evidence>
<evidence type="ECO:0000313" key="4">
    <source>
        <dbReference type="Proteomes" id="UP000290204"/>
    </source>
</evidence>
<protein>
    <submittedName>
        <fullName evidence="3">DUF5013 domain-containing protein</fullName>
    </submittedName>
</protein>
<gene>
    <name evidence="3" type="ORF">ESA94_04065</name>
</gene>
<dbReference type="AlphaFoldDB" id="A0A4Q1CME9"/>